<accession>A0A150LLM6</accession>
<feature type="compositionally biased region" description="Basic and acidic residues" evidence="1">
    <location>
        <begin position="15"/>
        <end position="32"/>
    </location>
</feature>
<evidence type="ECO:0000313" key="2">
    <source>
        <dbReference type="EMBL" id="KYD13253.1"/>
    </source>
</evidence>
<feature type="region of interest" description="Disordered" evidence="1">
    <location>
        <begin position="1"/>
        <end position="32"/>
    </location>
</feature>
<evidence type="ECO:0000313" key="3">
    <source>
        <dbReference type="Proteomes" id="UP000075683"/>
    </source>
</evidence>
<organism evidence="2 3">
    <name type="scientific">Caldibacillus debilis</name>
    <dbReference type="NCBI Taxonomy" id="301148"/>
    <lineage>
        <taxon>Bacteria</taxon>
        <taxon>Bacillati</taxon>
        <taxon>Bacillota</taxon>
        <taxon>Bacilli</taxon>
        <taxon>Bacillales</taxon>
        <taxon>Bacillaceae</taxon>
        <taxon>Caldibacillus</taxon>
    </lineage>
</organism>
<sequence>MAADPPAGKPKKRDRLKEKQQKDSRRQESRRKDQIIYKEAFLRLPFLLPLLLLEKGFISKRPSGSLAPFPKKTNM</sequence>
<comment type="caution">
    <text evidence="2">The sequence shown here is derived from an EMBL/GenBank/DDBJ whole genome shotgun (WGS) entry which is preliminary data.</text>
</comment>
<name>A0A150LLM6_9BACI</name>
<dbReference type="STRING" id="301148.B4135_2916"/>
<gene>
    <name evidence="2" type="ORF">B4135_2916</name>
</gene>
<proteinExistence type="predicted"/>
<dbReference type="EMBL" id="LQYT01000082">
    <property type="protein sequence ID" value="KYD13253.1"/>
    <property type="molecule type" value="Genomic_DNA"/>
</dbReference>
<evidence type="ECO:0000256" key="1">
    <source>
        <dbReference type="SAM" id="MobiDB-lite"/>
    </source>
</evidence>
<dbReference type="Proteomes" id="UP000075683">
    <property type="component" value="Unassembled WGS sequence"/>
</dbReference>
<protein>
    <submittedName>
        <fullName evidence="2">Uncharacterized protein</fullName>
    </submittedName>
</protein>
<reference evidence="2 3" key="1">
    <citation type="submission" date="2016-01" db="EMBL/GenBank/DDBJ databases">
        <title>Draft Genome Sequences of Seven Thermophilic Sporeformers Isolated from Foods.</title>
        <authorList>
            <person name="Berendsen E.M."/>
            <person name="Wells-Bennik M.H."/>
            <person name="Krawcyk A.O."/>
            <person name="De Jong A."/>
            <person name="Holsappel S."/>
            <person name="Eijlander R.T."/>
            <person name="Kuipers O.P."/>
        </authorList>
    </citation>
    <scope>NUCLEOTIDE SEQUENCE [LARGE SCALE GENOMIC DNA]</scope>
    <source>
        <strain evidence="2 3">B4135</strain>
    </source>
</reference>
<dbReference type="AlphaFoldDB" id="A0A150LLM6"/>